<dbReference type="eggNOG" id="ENOG5032YC5">
    <property type="taxonomic scope" value="Bacteria"/>
</dbReference>
<keyword evidence="2" id="KW-1185">Reference proteome</keyword>
<accession>C6PTR6</accession>
<dbReference type="RefSeq" id="WP_007061068.1">
    <property type="nucleotide sequence ID" value="NZ_ACVI01000031.1"/>
</dbReference>
<gene>
    <name evidence="1" type="ORF">CcarbDRAFT_2183</name>
</gene>
<name>C6PTR6_9CLOT</name>
<proteinExistence type="predicted"/>
<dbReference type="PATRIC" id="fig|536227.13.peg.1554"/>
<protein>
    <submittedName>
        <fullName evidence="1">Uncharacterized protein</fullName>
    </submittedName>
</protein>
<reference evidence="1 2" key="1">
    <citation type="submission" date="2009-06" db="EMBL/GenBank/DDBJ databases">
        <title>The draft genome of Clostridium carboxidivorans P7.</title>
        <authorList>
            <consortium name="US DOE Joint Genome Institute (JGI-PGF)"/>
            <person name="Lucas S."/>
            <person name="Copeland A."/>
            <person name="Lapidus A."/>
            <person name="Glavina del Rio T."/>
            <person name="Tice H."/>
            <person name="Bruce D."/>
            <person name="Goodwin L."/>
            <person name="Pitluck S."/>
            <person name="Larimer F."/>
            <person name="Land M.L."/>
            <person name="Hauser L."/>
            <person name="Hemme C.L."/>
        </authorList>
    </citation>
    <scope>NUCLEOTIDE SEQUENCE [LARGE SCALE GENOMIC DNA]</scope>
    <source>
        <strain evidence="1 2">P7</strain>
    </source>
</reference>
<comment type="caution">
    <text evidence="1">The sequence shown here is derived from an EMBL/GenBank/DDBJ whole genome shotgun (WGS) entry which is preliminary data.</text>
</comment>
<dbReference type="KEGG" id="cck:Ccar_07395"/>
<evidence type="ECO:0000313" key="2">
    <source>
        <dbReference type="Proteomes" id="UP000004198"/>
    </source>
</evidence>
<dbReference type="EMBL" id="ACVI01000031">
    <property type="protein sequence ID" value="EET87402.1"/>
    <property type="molecule type" value="Genomic_DNA"/>
</dbReference>
<sequence length="153" mass="17551">MNSIGIRVTPVKVYYSIVNSDDKEFQVLVCSNLTVPKVLNMPERLGFIRNCLFSIILEYKVKNAGIRILEEAVNYDVEAIYIEGVIQELIYNSSIEKYFIGVKSKIALILKKDVQEITYCINNKKIFENISQWSIYCKEERESIIAAVAASRI</sequence>
<dbReference type="Proteomes" id="UP000004198">
    <property type="component" value="Unassembled WGS sequence"/>
</dbReference>
<dbReference type="STRING" id="536227.Ccar_07395"/>
<organism evidence="1 2">
    <name type="scientific">Clostridium carboxidivorans P7</name>
    <dbReference type="NCBI Taxonomy" id="536227"/>
    <lineage>
        <taxon>Bacteria</taxon>
        <taxon>Bacillati</taxon>
        <taxon>Bacillota</taxon>
        <taxon>Clostridia</taxon>
        <taxon>Eubacteriales</taxon>
        <taxon>Clostridiaceae</taxon>
        <taxon>Clostridium</taxon>
    </lineage>
</organism>
<dbReference type="OrthoDB" id="1753430at2"/>
<evidence type="ECO:0000313" key="1">
    <source>
        <dbReference type="EMBL" id="EET87402.1"/>
    </source>
</evidence>
<dbReference type="AlphaFoldDB" id="C6PTR6"/>